<evidence type="ECO:0000259" key="2">
    <source>
        <dbReference type="Pfam" id="PF13407"/>
    </source>
</evidence>
<dbReference type="AlphaFoldDB" id="A0A511QIB9"/>
<dbReference type="Gene3D" id="3.40.50.2300">
    <property type="match status" value="2"/>
</dbReference>
<dbReference type="RefSeq" id="WP_039982358.1">
    <property type="nucleotide sequence ID" value="NZ_BAOJ01000100.1"/>
</dbReference>
<dbReference type="PANTHER" id="PTHR30146">
    <property type="entry name" value="LACI-RELATED TRANSCRIPTIONAL REPRESSOR"/>
    <property type="match status" value="1"/>
</dbReference>
<proteinExistence type="predicted"/>
<evidence type="ECO:0000313" key="3">
    <source>
        <dbReference type="EMBL" id="GEM76202.1"/>
    </source>
</evidence>
<keyword evidence="4" id="KW-1185">Reference proteome</keyword>
<dbReference type="GO" id="GO:0000976">
    <property type="term" value="F:transcription cis-regulatory region binding"/>
    <property type="evidence" value="ECO:0007669"/>
    <property type="project" value="TreeGrafter"/>
</dbReference>
<dbReference type="CDD" id="cd06303">
    <property type="entry name" value="PBP1_LuxPQ_Quorum_Sensing"/>
    <property type="match status" value="1"/>
</dbReference>
<dbReference type="InterPro" id="IPR025997">
    <property type="entry name" value="SBP_2_dom"/>
</dbReference>
<feature type="domain" description="Periplasmic binding protein" evidence="2">
    <location>
        <begin position="72"/>
        <end position="327"/>
    </location>
</feature>
<dbReference type="OrthoDB" id="9784024at2"/>
<accession>A0A511QIB9</accession>
<dbReference type="Proteomes" id="UP000321922">
    <property type="component" value="Unassembled WGS sequence"/>
</dbReference>
<dbReference type="GO" id="GO:0003700">
    <property type="term" value="F:DNA-binding transcription factor activity"/>
    <property type="evidence" value="ECO:0007669"/>
    <property type="project" value="TreeGrafter"/>
</dbReference>
<dbReference type="GO" id="GO:0055085">
    <property type="term" value="P:transmembrane transport"/>
    <property type="evidence" value="ECO:0007669"/>
    <property type="project" value="UniProtKB-ARBA"/>
</dbReference>
<dbReference type="SUPFAM" id="SSF53822">
    <property type="entry name" value="Periplasmic binding protein-like I"/>
    <property type="match status" value="1"/>
</dbReference>
<evidence type="ECO:0000313" key="4">
    <source>
        <dbReference type="Proteomes" id="UP000321922"/>
    </source>
</evidence>
<dbReference type="PANTHER" id="PTHR30146:SF145">
    <property type="entry name" value="RIBOSE OPERON REPRESSOR"/>
    <property type="match status" value="1"/>
</dbReference>
<comment type="caution">
    <text evidence="3">The sequence shown here is derived from an EMBL/GenBank/DDBJ whole genome shotgun (WGS) entry which is preliminary data.</text>
</comment>
<protein>
    <recommendedName>
        <fullName evidence="1">Autoinducer 2-binding periplasmic protein LuxP</fullName>
    </recommendedName>
</protein>
<evidence type="ECO:0000256" key="1">
    <source>
        <dbReference type="ARBA" id="ARBA00022181"/>
    </source>
</evidence>
<reference evidence="3 4" key="1">
    <citation type="submission" date="2019-07" db="EMBL/GenBank/DDBJ databases">
        <title>Whole genome shotgun sequence of Vibrio sagamiensis NBRC 104589.</title>
        <authorList>
            <person name="Hosoyama A."/>
            <person name="Uohara A."/>
            <person name="Ohji S."/>
            <person name="Ichikawa N."/>
        </authorList>
    </citation>
    <scope>NUCLEOTIDE SEQUENCE [LARGE SCALE GENOMIC DNA]</scope>
    <source>
        <strain evidence="3 4">NBRC 104589</strain>
    </source>
</reference>
<organism evidence="3 4">
    <name type="scientific">Vibrio sagamiensis NBRC 104589</name>
    <dbReference type="NCBI Taxonomy" id="1219064"/>
    <lineage>
        <taxon>Bacteria</taxon>
        <taxon>Pseudomonadati</taxon>
        <taxon>Pseudomonadota</taxon>
        <taxon>Gammaproteobacteria</taxon>
        <taxon>Vibrionales</taxon>
        <taxon>Vibrionaceae</taxon>
        <taxon>Vibrio</taxon>
    </lineage>
</organism>
<dbReference type="Pfam" id="PF13407">
    <property type="entry name" value="Peripla_BP_4"/>
    <property type="match status" value="1"/>
</dbReference>
<dbReference type="InterPro" id="IPR028082">
    <property type="entry name" value="Peripla_BP_I"/>
</dbReference>
<dbReference type="EMBL" id="BJXJ01000021">
    <property type="protein sequence ID" value="GEM76202.1"/>
    <property type="molecule type" value="Genomic_DNA"/>
</dbReference>
<gene>
    <name evidence="3" type="primary">luxP</name>
    <name evidence="3" type="ORF">VSA01S_23140</name>
</gene>
<name>A0A511QIB9_9VIBR</name>
<sequence length="367" mass="41740">MKKALLSSIFSLAGFFVSPVSQSSQVLNGYWAYQDYLNEFPEQKTLTHALSEVVRKAPTPLIGSKDKSIKISVVYPGQQVSDYWVRNIAAFEKRLDKLNINYQLSQVFTRPNSDVKQQSLSLMEALESKSDYLIFTLDTTRHRKFIEHVLDSTDTKLILQNITTPVREWYKHQPFLYIGFDHAQGSRKLAEKLGERFPKNTPYSVLYFSEGYISDVRGDTFIRQVNKENKFHLKSAYYTKATKESGYESAKASLIQYPNVDFIYACSTDVALGAVEALKELGRKDVLINGWGGGSAELDAIQKGDLDITVMRMNDDTGIAMAEAIKWDLEGKPVPTVYSGDFEVVTKEDSPQRIEELKKRAFRYSDH</sequence>